<sequence length="86" mass="9934">MKVLIKLLSLHSTTQRHVFNTFHHLNIPKVTTHKHLDKQATIQRVRKLVYDVICLLGITALAVSIQNNFRLFITRKEFMAGGHSLM</sequence>
<dbReference type="EMBL" id="QNUK01000055">
    <property type="protein sequence ID" value="KAF5904586.1"/>
    <property type="molecule type" value="Genomic_DNA"/>
</dbReference>
<gene>
    <name evidence="2" type="ORF">DAT39_005731</name>
</gene>
<accession>A0A8J4TVH1</accession>
<evidence type="ECO:0000313" key="3">
    <source>
        <dbReference type="Proteomes" id="UP000727407"/>
    </source>
</evidence>
<keyword evidence="3" id="KW-1185">Reference proteome</keyword>
<evidence type="ECO:0000313" key="2">
    <source>
        <dbReference type="EMBL" id="KAF5904586.1"/>
    </source>
</evidence>
<dbReference type="Proteomes" id="UP000727407">
    <property type="component" value="Unassembled WGS sequence"/>
</dbReference>
<keyword evidence="1" id="KW-1133">Transmembrane helix</keyword>
<name>A0A8J4TVH1_CLAMG</name>
<proteinExistence type="predicted"/>
<dbReference type="AlphaFoldDB" id="A0A8J4TVH1"/>
<reference evidence="2" key="1">
    <citation type="submission" date="2020-07" db="EMBL/GenBank/DDBJ databases">
        <title>Clarias magur genome sequencing, assembly and annotation.</title>
        <authorList>
            <person name="Kushwaha B."/>
            <person name="Kumar R."/>
            <person name="Das P."/>
            <person name="Joshi C.G."/>
            <person name="Kumar D."/>
            <person name="Nagpure N.S."/>
            <person name="Pandey M."/>
            <person name="Agarwal S."/>
            <person name="Srivastava S."/>
            <person name="Singh M."/>
            <person name="Sahoo L."/>
            <person name="Jayasankar P."/>
            <person name="Meher P.K."/>
            <person name="Koringa P.G."/>
            <person name="Iquebal M.A."/>
            <person name="Das S.P."/>
            <person name="Bit A."/>
            <person name="Patnaik S."/>
            <person name="Patel N."/>
            <person name="Shah T.M."/>
            <person name="Hinsu A."/>
            <person name="Jena J.K."/>
        </authorList>
    </citation>
    <scope>NUCLEOTIDE SEQUENCE</scope>
    <source>
        <strain evidence="2">CIFAMagur01</strain>
        <tissue evidence="2">Testis</tissue>
    </source>
</reference>
<evidence type="ECO:0000256" key="1">
    <source>
        <dbReference type="SAM" id="Phobius"/>
    </source>
</evidence>
<organism evidence="2 3">
    <name type="scientific">Clarias magur</name>
    <name type="common">Asian catfish</name>
    <name type="synonym">Macropteronotus magur</name>
    <dbReference type="NCBI Taxonomy" id="1594786"/>
    <lineage>
        <taxon>Eukaryota</taxon>
        <taxon>Metazoa</taxon>
        <taxon>Chordata</taxon>
        <taxon>Craniata</taxon>
        <taxon>Vertebrata</taxon>
        <taxon>Euteleostomi</taxon>
        <taxon>Actinopterygii</taxon>
        <taxon>Neopterygii</taxon>
        <taxon>Teleostei</taxon>
        <taxon>Ostariophysi</taxon>
        <taxon>Siluriformes</taxon>
        <taxon>Clariidae</taxon>
        <taxon>Clarias</taxon>
    </lineage>
</organism>
<keyword evidence="1" id="KW-0812">Transmembrane</keyword>
<feature type="transmembrane region" description="Helical" evidence="1">
    <location>
        <begin position="48"/>
        <end position="69"/>
    </location>
</feature>
<keyword evidence="1" id="KW-0472">Membrane</keyword>
<comment type="caution">
    <text evidence="2">The sequence shown here is derived from an EMBL/GenBank/DDBJ whole genome shotgun (WGS) entry which is preliminary data.</text>
</comment>
<protein>
    <submittedName>
        <fullName evidence="2">Uncharacterized protein</fullName>
    </submittedName>
</protein>